<accession>A0A8D8ZE67</accession>
<evidence type="ECO:0000313" key="2">
    <source>
        <dbReference type="EMBL" id="CAG6744457.1"/>
    </source>
</evidence>
<organism evidence="2">
    <name type="scientific">Cacopsylla melanoneura</name>
    <dbReference type="NCBI Taxonomy" id="428564"/>
    <lineage>
        <taxon>Eukaryota</taxon>
        <taxon>Metazoa</taxon>
        <taxon>Ecdysozoa</taxon>
        <taxon>Arthropoda</taxon>
        <taxon>Hexapoda</taxon>
        <taxon>Insecta</taxon>
        <taxon>Pterygota</taxon>
        <taxon>Neoptera</taxon>
        <taxon>Paraneoptera</taxon>
        <taxon>Hemiptera</taxon>
        <taxon>Sternorrhyncha</taxon>
        <taxon>Psylloidea</taxon>
        <taxon>Psyllidae</taxon>
        <taxon>Psyllinae</taxon>
        <taxon>Cacopsylla</taxon>
    </lineage>
</organism>
<feature type="region of interest" description="Disordered" evidence="1">
    <location>
        <begin position="131"/>
        <end position="152"/>
    </location>
</feature>
<protein>
    <submittedName>
        <fullName evidence="2">Uncharacterized protein</fullName>
    </submittedName>
</protein>
<proteinExistence type="predicted"/>
<reference evidence="2" key="1">
    <citation type="submission" date="2021-05" db="EMBL/GenBank/DDBJ databases">
        <authorList>
            <person name="Alioto T."/>
            <person name="Alioto T."/>
            <person name="Gomez Garrido J."/>
        </authorList>
    </citation>
    <scope>NUCLEOTIDE SEQUENCE</scope>
</reference>
<name>A0A8D8ZE67_9HEMI</name>
<dbReference type="AlphaFoldDB" id="A0A8D8ZE67"/>
<dbReference type="EMBL" id="HBUF01467298">
    <property type="protein sequence ID" value="CAG6744457.1"/>
    <property type="molecule type" value="Transcribed_RNA"/>
</dbReference>
<sequence>MPSENSDRFWGLYSPTFLCKRSTESYLSNIMPFYAPSNQTCMPHCRVCANARPFDKCLKYKYDGKNLTNKIEQLLNYYEDETSYPNDNVYERDVILSKSKEHFNREYRNHSKTRYKNENRKIVNFKDNVKSVGQQTGRGNDKTFKSGSSQTEAPLLNNGMVDTLVSTMDHACGNDQVDEAVNTTPSMDNTCLLVKTSKGTQCPDAENFYDAPCCPEKDGSSLSYSTAHSCNPATWLPVPASLLMPEQTTCKRTSKPRKLICDSRCQLLKSNIKKIHKGQEVLPQRPFYCGKRPFGVFNHPLLDRKPKKLKCKENGAKSKLRRKKNIQVVKTKDNSKIFIYANKLIGGDCNNRDKVLNKISKIQVKDIDVMKDTTRCSNPK</sequence>
<evidence type="ECO:0000256" key="1">
    <source>
        <dbReference type="SAM" id="MobiDB-lite"/>
    </source>
</evidence>